<dbReference type="CDD" id="cd18542">
    <property type="entry name" value="ABC_6TM_YknU_like"/>
    <property type="match status" value="1"/>
</dbReference>
<keyword evidence="2" id="KW-0813">Transport</keyword>
<keyword evidence="13" id="KW-1185">Reference proteome</keyword>
<dbReference type="FunFam" id="3.40.50.300:FF:000221">
    <property type="entry name" value="Multidrug ABC transporter ATP-binding protein"/>
    <property type="match status" value="1"/>
</dbReference>
<evidence type="ECO:0000259" key="11">
    <source>
        <dbReference type="PROSITE" id="PS50929"/>
    </source>
</evidence>
<dbReference type="Pfam" id="PF00005">
    <property type="entry name" value="ABC_tran"/>
    <property type="match status" value="1"/>
</dbReference>
<dbReference type="Gene3D" id="3.40.50.300">
    <property type="entry name" value="P-loop containing nucleotide triphosphate hydrolases"/>
    <property type="match status" value="1"/>
</dbReference>
<dbReference type="InterPro" id="IPR011527">
    <property type="entry name" value="ABC1_TM_dom"/>
</dbReference>
<feature type="transmembrane region" description="Helical" evidence="9">
    <location>
        <begin position="144"/>
        <end position="161"/>
    </location>
</feature>
<keyword evidence="3" id="KW-1003">Cell membrane</keyword>
<feature type="domain" description="ABC transporter" evidence="10">
    <location>
        <begin position="346"/>
        <end position="582"/>
    </location>
</feature>
<evidence type="ECO:0000256" key="1">
    <source>
        <dbReference type="ARBA" id="ARBA00004651"/>
    </source>
</evidence>
<dbReference type="Pfam" id="PF00664">
    <property type="entry name" value="ABC_membrane"/>
    <property type="match status" value="1"/>
</dbReference>
<dbReference type="PANTHER" id="PTHR43394">
    <property type="entry name" value="ATP-DEPENDENT PERMEASE MDL1, MITOCHONDRIAL"/>
    <property type="match status" value="1"/>
</dbReference>
<dbReference type="GO" id="GO:0005886">
    <property type="term" value="C:plasma membrane"/>
    <property type="evidence" value="ECO:0007669"/>
    <property type="project" value="UniProtKB-SubCell"/>
</dbReference>
<evidence type="ECO:0000256" key="2">
    <source>
        <dbReference type="ARBA" id="ARBA00022448"/>
    </source>
</evidence>
<dbReference type="InterPro" id="IPR017871">
    <property type="entry name" value="ABC_transporter-like_CS"/>
</dbReference>
<evidence type="ECO:0000313" key="13">
    <source>
        <dbReference type="Proteomes" id="UP000254051"/>
    </source>
</evidence>
<evidence type="ECO:0000256" key="4">
    <source>
        <dbReference type="ARBA" id="ARBA00022692"/>
    </source>
</evidence>
<evidence type="ECO:0000256" key="3">
    <source>
        <dbReference type="ARBA" id="ARBA00022475"/>
    </source>
</evidence>
<keyword evidence="6 12" id="KW-0067">ATP-binding</keyword>
<evidence type="ECO:0000256" key="6">
    <source>
        <dbReference type="ARBA" id="ARBA00022840"/>
    </source>
</evidence>
<dbReference type="AlphaFoldDB" id="A0A315ZRY6"/>
<organism evidence="12 13">
    <name type="scientific">Faecalicatena contorta</name>
    <dbReference type="NCBI Taxonomy" id="39482"/>
    <lineage>
        <taxon>Bacteria</taxon>
        <taxon>Bacillati</taxon>
        <taxon>Bacillota</taxon>
        <taxon>Clostridia</taxon>
        <taxon>Lachnospirales</taxon>
        <taxon>Lachnospiraceae</taxon>
        <taxon>Faecalicatena</taxon>
    </lineage>
</organism>
<dbReference type="PROSITE" id="PS50929">
    <property type="entry name" value="ABC_TM1F"/>
    <property type="match status" value="1"/>
</dbReference>
<dbReference type="InterPro" id="IPR036640">
    <property type="entry name" value="ABC1_TM_sf"/>
</dbReference>
<reference evidence="13" key="1">
    <citation type="submission" date="2017-07" db="EMBL/GenBank/DDBJ databases">
        <authorList>
            <person name="Varghese N."/>
            <person name="Submissions S."/>
        </authorList>
    </citation>
    <scope>NUCLEOTIDE SEQUENCE [LARGE SCALE GENOMIC DNA]</scope>
    <source>
        <strain evidence="13">NLAE-zl-C134</strain>
    </source>
</reference>
<keyword evidence="4 9" id="KW-0812">Transmembrane</keyword>
<dbReference type="PROSITE" id="PS00211">
    <property type="entry name" value="ABC_TRANSPORTER_1"/>
    <property type="match status" value="1"/>
</dbReference>
<evidence type="ECO:0000256" key="7">
    <source>
        <dbReference type="ARBA" id="ARBA00022989"/>
    </source>
</evidence>
<dbReference type="PROSITE" id="PS50893">
    <property type="entry name" value="ABC_TRANSPORTER_2"/>
    <property type="match status" value="1"/>
</dbReference>
<dbReference type="InterPro" id="IPR027417">
    <property type="entry name" value="P-loop_NTPase"/>
</dbReference>
<dbReference type="InterPro" id="IPR003593">
    <property type="entry name" value="AAA+_ATPase"/>
</dbReference>
<dbReference type="GO" id="GO:0016887">
    <property type="term" value="F:ATP hydrolysis activity"/>
    <property type="evidence" value="ECO:0007669"/>
    <property type="project" value="InterPro"/>
</dbReference>
<evidence type="ECO:0000256" key="9">
    <source>
        <dbReference type="SAM" id="Phobius"/>
    </source>
</evidence>
<dbReference type="SUPFAM" id="SSF90123">
    <property type="entry name" value="ABC transporter transmembrane region"/>
    <property type="match status" value="1"/>
</dbReference>
<feature type="transmembrane region" description="Helical" evidence="9">
    <location>
        <begin position="62"/>
        <end position="82"/>
    </location>
</feature>
<dbReference type="GO" id="GO:0005524">
    <property type="term" value="F:ATP binding"/>
    <property type="evidence" value="ECO:0007669"/>
    <property type="project" value="UniProtKB-KW"/>
</dbReference>
<dbReference type="GO" id="GO:0015421">
    <property type="term" value="F:ABC-type oligopeptide transporter activity"/>
    <property type="evidence" value="ECO:0007669"/>
    <property type="project" value="TreeGrafter"/>
</dbReference>
<protein>
    <submittedName>
        <fullName evidence="12">ATP-binding cassette, subfamily B</fullName>
    </submittedName>
</protein>
<feature type="domain" description="ABC transmembrane type-1" evidence="11">
    <location>
        <begin position="22"/>
        <end position="308"/>
    </location>
</feature>
<evidence type="ECO:0000259" key="10">
    <source>
        <dbReference type="PROSITE" id="PS50893"/>
    </source>
</evidence>
<proteinExistence type="predicted"/>
<dbReference type="Proteomes" id="UP000254051">
    <property type="component" value="Unassembled WGS sequence"/>
</dbReference>
<dbReference type="SUPFAM" id="SSF52540">
    <property type="entry name" value="P-loop containing nucleoside triphosphate hydrolases"/>
    <property type="match status" value="1"/>
</dbReference>
<dbReference type="InterPro" id="IPR003439">
    <property type="entry name" value="ABC_transporter-like_ATP-bd"/>
</dbReference>
<feature type="transmembrane region" description="Helical" evidence="9">
    <location>
        <begin position="247"/>
        <end position="270"/>
    </location>
</feature>
<dbReference type="RefSeq" id="WP_109713695.1">
    <property type="nucleotide sequence ID" value="NZ_QGDS01000015.1"/>
</dbReference>
<keyword evidence="7 9" id="KW-1133">Transmembrane helix</keyword>
<accession>A0A315ZRY6</accession>
<dbReference type="EMBL" id="UHJJ01000015">
    <property type="protein sequence ID" value="SUQ15656.1"/>
    <property type="molecule type" value="Genomic_DNA"/>
</dbReference>
<dbReference type="OrthoDB" id="9762778at2"/>
<feature type="transmembrane region" description="Helical" evidence="9">
    <location>
        <begin position="167"/>
        <end position="187"/>
    </location>
</feature>
<gene>
    <name evidence="12" type="ORF">SAMN05216529_11512</name>
</gene>
<evidence type="ECO:0000256" key="5">
    <source>
        <dbReference type="ARBA" id="ARBA00022741"/>
    </source>
</evidence>
<dbReference type="Gene3D" id="1.20.1560.10">
    <property type="entry name" value="ABC transporter type 1, transmembrane domain"/>
    <property type="match status" value="1"/>
</dbReference>
<comment type="subcellular location">
    <subcellularLocation>
        <location evidence="1">Cell membrane</location>
        <topology evidence="1">Multi-pass membrane protein</topology>
    </subcellularLocation>
</comment>
<dbReference type="PANTHER" id="PTHR43394:SF1">
    <property type="entry name" value="ATP-BINDING CASSETTE SUB-FAMILY B MEMBER 10, MITOCHONDRIAL"/>
    <property type="match status" value="1"/>
</dbReference>
<sequence>MNKHRRMNLILRFFKGSKRFFIIAVLASLATTILNALIPQIFRFTIDSVLGGDGYKYLASHLWVMSLLLIGVALLSGGALFLTRTCTAKSGENFAKNLRDALFSHVQRLPMKWHDRHQTGDIIQRCTSDVEVIRNFVLTQFLEVFRTVFIVVVSFGMMLSMNVKLSLLTLIFVPIVVLYSTIFYRLIAKRFTIADEAEGELSTVVQENATGVRVVRAFGREKFEMERFREKNEGFARLWIRLGTLSGLYWGIGDLITGLQVVTVIVAGAIEAVSGSITVGEFIAFASYNTTLVWPVRGLGRILSDMSKAGVSFERMEYILNAKEEDYSEKEIYNKEVRRETENHEIAFSHVNFAYDTEKQVLKDVDFIIPQGSVFGILGGTGSGKSTIIQLLNRLYELGDEDGKVTVGGRNVKKVPLEWLRKNVGMVLQEPFLYSRTIRENIAASVPGATMEEIREAAKIACVDEAIMNFVDGYDTLVGERGVTLSGGQRQRIAIARMLLQKTPIMVFDDSLSAVDSETDSRIRKALLQNRKQTTIILISHRITTLMNADQIMVLHQGRIEELGTHKELIGQQGIYRRIYDIQMSQDDRMQVEE</sequence>
<dbReference type="SMART" id="SM00382">
    <property type="entry name" value="AAA"/>
    <property type="match status" value="1"/>
</dbReference>
<evidence type="ECO:0000313" key="12">
    <source>
        <dbReference type="EMBL" id="SUQ15656.1"/>
    </source>
</evidence>
<name>A0A315ZRY6_9FIRM</name>
<keyword evidence="8 9" id="KW-0472">Membrane</keyword>
<keyword evidence="5" id="KW-0547">Nucleotide-binding</keyword>
<feature type="transmembrane region" description="Helical" evidence="9">
    <location>
        <begin position="20"/>
        <end position="42"/>
    </location>
</feature>
<evidence type="ECO:0000256" key="8">
    <source>
        <dbReference type="ARBA" id="ARBA00023136"/>
    </source>
</evidence>
<dbReference type="InterPro" id="IPR039421">
    <property type="entry name" value="Type_1_exporter"/>
</dbReference>